<comment type="caution">
    <text evidence="1">The sequence shown here is derived from an EMBL/GenBank/DDBJ whole genome shotgun (WGS) entry which is preliminary data.</text>
</comment>
<evidence type="ECO:0000313" key="1">
    <source>
        <dbReference type="EMBL" id="KAI0054974.1"/>
    </source>
</evidence>
<accession>A0ACB8SF43</accession>
<gene>
    <name evidence="1" type="ORF">BV25DRAFT_1833447</name>
</gene>
<reference evidence="1" key="2">
    <citation type="journal article" date="2022" name="New Phytol.">
        <title>Evolutionary transition to the ectomycorrhizal habit in the genomes of a hyperdiverse lineage of mushroom-forming fungi.</title>
        <authorList>
            <person name="Looney B."/>
            <person name="Miyauchi S."/>
            <person name="Morin E."/>
            <person name="Drula E."/>
            <person name="Courty P.E."/>
            <person name="Kohler A."/>
            <person name="Kuo A."/>
            <person name="LaButti K."/>
            <person name="Pangilinan J."/>
            <person name="Lipzen A."/>
            <person name="Riley R."/>
            <person name="Andreopoulos W."/>
            <person name="He G."/>
            <person name="Johnson J."/>
            <person name="Nolan M."/>
            <person name="Tritt A."/>
            <person name="Barry K.W."/>
            <person name="Grigoriev I.V."/>
            <person name="Nagy L.G."/>
            <person name="Hibbett D."/>
            <person name="Henrissat B."/>
            <person name="Matheny P.B."/>
            <person name="Labbe J."/>
            <person name="Martin F.M."/>
        </authorList>
    </citation>
    <scope>NUCLEOTIDE SEQUENCE</scope>
    <source>
        <strain evidence="1">HHB10654</strain>
    </source>
</reference>
<proteinExistence type="predicted"/>
<sequence>MPPRPHFEHDDQPPQGVEPGVAQIWSEMDDNMRAIYLRKLHTSRYGPGAPMGEPFGQMDEGGNLPDGGREEPRHLARDNRGGDRRGGEIHEGEEQRRRRLHGASGNQQRRQRRHDTSPYVRTPAGSPDHRSHNRRGLNPSAIDPTLLQQNINNYRGGQDRMAATSGRTQHDGDDGDNEEDEEERDLRRERGVENRGIRRWGSGRHMAAKEKRKMIRHGSGDAKTSSERLAAAGGPALVNIAKSDSKMLTANQRRARRDILNLTAAAIRQLTDISRKDKWPVWVAGMPQRLNPTTNQPYYTPNFDARVDDAVNRELLKRVADVVWDDMKLDEDGTYTWAKDPTFKVDRQTILMLAQVSFQGFRKQFNSGKTEELTRKALFQSQASRRSLRRQAKAKALLSAIDQYLKKYDEPNPIHFVTPEMMSDEASCAEGYVPEDLEETLVWKAAMAQELGILAPSREVLERLKIFERIEPKWRSAEMSVIFTRLRKIHWASLSSKEKKEYAYRVRLTDRSSDIPPLVAPYDAGINRDWYEFNKEDLHHHLGDWYTYGNPVGWESSDHGQVGQGQRQARDRENEEGQEESE</sequence>
<name>A0ACB8SF43_9AGAM</name>
<organism evidence="1 2">
    <name type="scientific">Artomyces pyxidatus</name>
    <dbReference type="NCBI Taxonomy" id="48021"/>
    <lineage>
        <taxon>Eukaryota</taxon>
        <taxon>Fungi</taxon>
        <taxon>Dikarya</taxon>
        <taxon>Basidiomycota</taxon>
        <taxon>Agaricomycotina</taxon>
        <taxon>Agaricomycetes</taxon>
        <taxon>Russulales</taxon>
        <taxon>Auriscalpiaceae</taxon>
        <taxon>Artomyces</taxon>
    </lineage>
</organism>
<reference evidence="1" key="1">
    <citation type="submission" date="2021-03" db="EMBL/GenBank/DDBJ databases">
        <authorList>
            <consortium name="DOE Joint Genome Institute"/>
            <person name="Ahrendt S."/>
            <person name="Looney B.P."/>
            <person name="Miyauchi S."/>
            <person name="Morin E."/>
            <person name="Drula E."/>
            <person name="Courty P.E."/>
            <person name="Chicoki N."/>
            <person name="Fauchery L."/>
            <person name="Kohler A."/>
            <person name="Kuo A."/>
            <person name="Labutti K."/>
            <person name="Pangilinan J."/>
            <person name="Lipzen A."/>
            <person name="Riley R."/>
            <person name="Andreopoulos W."/>
            <person name="He G."/>
            <person name="Johnson J."/>
            <person name="Barry K.W."/>
            <person name="Grigoriev I.V."/>
            <person name="Nagy L."/>
            <person name="Hibbett D."/>
            <person name="Henrissat B."/>
            <person name="Matheny P.B."/>
            <person name="Labbe J."/>
            <person name="Martin F."/>
        </authorList>
    </citation>
    <scope>NUCLEOTIDE SEQUENCE</scope>
    <source>
        <strain evidence="1">HHB10654</strain>
    </source>
</reference>
<protein>
    <submittedName>
        <fullName evidence="1">Uncharacterized protein</fullName>
    </submittedName>
</protein>
<evidence type="ECO:0000313" key="2">
    <source>
        <dbReference type="Proteomes" id="UP000814140"/>
    </source>
</evidence>
<keyword evidence="2" id="KW-1185">Reference proteome</keyword>
<dbReference type="Proteomes" id="UP000814140">
    <property type="component" value="Unassembled WGS sequence"/>
</dbReference>
<dbReference type="EMBL" id="MU277324">
    <property type="protein sequence ID" value="KAI0054974.1"/>
    <property type="molecule type" value="Genomic_DNA"/>
</dbReference>